<reference evidence="1 2" key="1">
    <citation type="submission" date="2021-01" db="EMBL/GenBank/DDBJ databases">
        <title>FDA dAtabase for Regulatory Grade micrObial Sequences (FDA-ARGOS): Supporting development and validation of Infectious Disease Dx tests.</title>
        <authorList>
            <person name="Sproer C."/>
            <person name="Gronow S."/>
            <person name="Severitt S."/>
            <person name="Schroder I."/>
            <person name="Tallon L."/>
            <person name="Sadzewicz L."/>
            <person name="Zhao X."/>
            <person name="Boylan J."/>
            <person name="Ott S."/>
            <person name="Bowen H."/>
            <person name="Vavikolanu K."/>
            <person name="Mehta A."/>
            <person name="Aluvathingal J."/>
            <person name="Nadendla S."/>
            <person name="Lowell S."/>
            <person name="Myers T."/>
            <person name="Yan Y."/>
            <person name="Sichtig H."/>
        </authorList>
    </citation>
    <scope>NUCLEOTIDE SEQUENCE [LARGE SCALE GENOMIC DNA]</scope>
    <source>
        <strain evidence="1 2">FDAARGOS_1131</strain>
    </source>
</reference>
<dbReference type="EMBL" id="CP068108">
    <property type="protein sequence ID" value="QQT98549.1"/>
    <property type="molecule type" value="Genomic_DNA"/>
</dbReference>
<dbReference type="OrthoDB" id="1448927at2"/>
<dbReference type="RefSeq" id="WP_002985416.1">
    <property type="nucleotide sequence ID" value="NZ_CP068108.1"/>
</dbReference>
<name>A0A9Q7E9X2_MYROD</name>
<accession>A0A9Q7E9X2</accession>
<dbReference type="Proteomes" id="UP000596202">
    <property type="component" value="Chromosome"/>
</dbReference>
<dbReference type="PROSITE" id="PS51257">
    <property type="entry name" value="PROKAR_LIPOPROTEIN"/>
    <property type="match status" value="1"/>
</dbReference>
<proteinExistence type="predicted"/>
<organism evidence="1 2">
    <name type="scientific">Myroides odoratus</name>
    <name type="common">Flavobacterium odoratum</name>
    <dbReference type="NCBI Taxonomy" id="256"/>
    <lineage>
        <taxon>Bacteria</taxon>
        <taxon>Pseudomonadati</taxon>
        <taxon>Bacteroidota</taxon>
        <taxon>Flavobacteriia</taxon>
        <taxon>Flavobacteriales</taxon>
        <taxon>Flavobacteriaceae</taxon>
        <taxon>Myroides</taxon>
    </lineage>
</organism>
<dbReference type="GeneID" id="93527976"/>
<protein>
    <submittedName>
        <fullName evidence="1">Uncharacterized protein</fullName>
    </submittedName>
</protein>
<dbReference type="AlphaFoldDB" id="A0A9Q7E9X2"/>
<gene>
    <name evidence="1" type="ORF">I6I88_09935</name>
</gene>
<evidence type="ECO:0000313" key="1">
    <source>
        <dbReference type="EMBL" id="QQT98549.1"/>
    </source>
</evidence>
<evidence type="ECO:0000313" key="2">
    <source>
        <dbReference type="Proteomes" id="UP000596202"/>
    </source>
</evidence>
<sequence length="282" mass="31835">MKKSVSLFVLTSLPFLFLSCTKSYELEPRDAGQYGYEIWQGHFIVQNGVKIPLLFGVEGKTGMRQVRLFSGSELAHWSYWHEGEDWHTAVDSVSFETGLHSEFRGTRKGDTVSGIYFDGVSTKVERAKFKAQKVDQYKSPFTEVTHPTPIVPTGTWHLDFGTLKDLSDPKELLRYTMDRVQTFDLFRKDQMIIGKAYGAGGVQGFDGVMTADGFICSSFHHSEPFLIVGTFIDENTFDATITSTTDVFQVRGTRKSQAKENTEHTGSVLKGLYLTVKAFFKW</sequence>